<evidence type="ECO:0000256" key="8">
    <source>
        <dbReference type="ARBA" id="ARBA00022692"/>
    </source>
</evidence>
<gene>
    <name evidence="29" type="primary">CHPT1</name>
</gene>
<evidence type="ECO:0000256" key="18">
    <source>
        <dbReference type="ARBA" id="ARBA00035763"/>
    </source>
</evidence>
<comment type="cofactor">
    <cofactor evidence="2">
        <name>Mg(2+)</name>
        <dbReference type="ChEBI" id="CHEBI:18420"/>
    </cofactor>
</comment>
<comment type="pathway">
    <text evidence="4">Lipid metabolism.</text>
</comment>
<evidence type="ECO:0000256" key="27">
    <source>
        <dbReference type="RuleBase" id="RU003750"/>
    </source>
</evidence>
<evidence type="ECO:0000256" key="21">
    <source>
        <dbReference type="ARBA" id="ARBA00036890"/>
    </source>
</evidence>
<evidence type="ECO:0000256" key="17">
    <source>
        <dbReference type="ARBA" id="ARBA00023264"/>
    </source>
</evidence>
<feature type="transmembrane region" description="Helical" evidence="28">
    <location>
        <begin position="145"/>
        <end position="165"/>
    </location>
</feature>
<organism evidence="29">
    <name type="scientific">Potamotrygon motoro</name>
    <name type="common">Ocellate river stingray</name>
    <name type="synonym">Taeniura motoro</name>
    <dbReference type="NCBI Taxonomy" id="86373"/>
    <lineage>
        <taxon>Eukaryota</taxon>
        <taxon>Metazoa</taxon>
        <taxon>Chordata</taxon>
        <taxon>Craniata</taxon>
        <taxon>Vertebrata</taxon>
        <taxon>Chondrichthyes</taxon>
        <taxon>Elasmobranchii</taxon>
        <taxon>Batoidea</taxon>
        <taxon>Myliobatiformes</taxon>
        <taxon>Potamotrygonidae</taxon>
        <taxon>Potamotrygon</taxon>
    </lineage>
</organism>
<accession>A0A5J6SG74</accession>
<name>A0A5J6SG74_POTMO</name>
<dbReference type="AlphaFoldDB" id="A0A5J6SG74"/>
<dbReference type="InterPro" id="IPR043130">
    <property type="entry name" value="CDP-OH_PTrfase_TM_dom"/>
</dbReference>
<dbReference type="PANTHER" id="PTHR10414">
    <property type="entry name" value="ETHANOLAMINEPHOSPHOTRANSFERASE"/>
    <property type="match status" value="1"/>
</dbReference>
<keyword evidence="15" id="KW-0594">Phospholipid biosynthesis</keyword>
<dbReference type="EMBL" id="MK545269">
    <property type="protein sequence ID" value="QFF91316.1"/>
    <property type="molecule type" value="mRNA"/>
</dbReference>
<evidence type="ECO:0000256" key="5">
    <source>
        <dbReference type="ARBA" id="ARBA00010441"/>
    </source>
</evidence>
<dbReference type="EC" id="2.7.8.2" evidence="23"/>
<keyword evidence="7 27" id="KW-0808">Transferase</keyword>
<evidence type="ECO:0000256" key="24">
    <source>
        <dbReference type="ARBA" id="ARBA00040330"/>
    </source>
</evidence>
<evidence type="ECO:0000256" key="26">
    <source>
        <dbReference type="ARBA" id="ARBA00048570"/>
    </source>
</evidence>
<evidence type="ECO:0000256" key="12">
    <source>
        <dbReference type="ARBA" id="ARBA00023034"/>
    </source>
</evidence>
<evidence type="ECO:0000256" key="16">
    <source>
        <dbReference type="ARBA" id="ARBA00023211"/>
    </source>
</evidence>
<evidence type="ECO:0000256" key="9">
    <source>
        <dbReference type="ARBA" id="ARBA00022723"/>
    </source>
</evidence>
<dbReference type="GO" id="GO:0005789">
    <property type="term" value="C:endoplasmic reticulum membrane"/>
    <property type="evidence" value="ECO:0007669"/>
    <property type="project" value="TreeGrafter"/>
</dbReference>
<comment type="catalytic activity">
    <reaction evidence="21">
        <text>1-hexadecanoyl-2-(9Z-octadecenoyl)-sn-glycerol + CDP-choline = 1-hexadecanoyl-2-(9Z-octadecenoyl)-sn-glycero-3-phosphocholine + CMP + H(+)</text>
        <dbReference type="Rhea" id="RHEA:54244"/>
        <dbReference type="ChEBI" id="CHEBI:15378"/>
        <dbReference type="ChEBI" id="CHEBI:58779"/>
        <dbReference type="ChEBI" id="CHEBI:60377"/>
        <dbReference type="ChEBI" id="CHEBI:73001"/>
        <dbReference type="ChEBI" id="CHEBI:75466"/>
    </reaction>
    <physiologicalReaction direction="left-to-right" evidence="21">
        <dbReference type="Rhea" id="RHEA:54245"/>
    </physiologicalReaction>
</comment>
<evidence type="ECO:0000256" key="28">
    <source>
        <dbReference type="SAM" id="Phobius"/>
    </source>
</evidence>
<dbReference type="InterPro" id="IPR000462">
    <property type="entry name" value="CDP-OH_P_trans"/>
</dbReference>
<feature type="transmembrane region" description="Helical" evidence="28">
    <location>
        <begin position="211"/>
        <end position="230"/>
    </location>
</feature>
<sequence length="382" mass="42493">MGFLRPLSEAQLKRLEEHKYRASGRSLLEPPLQVFWGWLLKLVPIWMAPNTITLLGLATNVLSILLLVYYCPSATEQAPSYVYVLCGLGLFIYQSLDAIDGKQARRTNSSSPLGELFDHGCDSFSTVMLGLGSCLAVRLGTNSELMFFCCFIGLFLFYCAHWQTYVSGSLRFAKIDVTEVQICIMLIFFLSAIGGATLWESEIPVLGIRMKIIPVLGITLGAIYSCSNYFRVIFTGGTGKNGSTIAGTSVLSPATHIGLVIILAAMIHKKSTTHLFEEHPCLYVLAFGCVTSKVTNKLVVAHMTRSKMKLQDTAFIGPSLLFFNQYFDSFINEYIVLWIAMILSLCDLLMYCTFVCTQIASHLHIQVFHISPHAPEQVPRHK</sequence>
<evidence type="ECO:0000256" key="14">
    <source>
        <dbReference type="ARBA" id="ARBA00023136"/>
    </source>
</evidence>
<evidence type="ECO:0000256" key="2">
    <source>
        <dbReference type="ARBA" id="ARBA00001946"/>
    </source>
</evidence>
<comment type="cofactor">
    <cofactor evidence="1">
        <name>Mn(2+)</name>
        <dbReference type="ChEBI" id="CHEBI:29035"/>
    </cofactor>
</comment>
<protein>
    <recommendedName>
        <fullName evidence="24">Cholinephosphotransferase 1</fullName>
        <ecNumber evidence="23">2.7.8.2</ecNumber>
    </recommendedName>
    <alternativeName>
        <fullName evidence="25">Diacylglycerol cholinephosphotransferase 1</fullName>
    </alternativeName>
</protein>
<feature type="transmembrane region" description="Helical" evidence="28">
    <location>
        <begin position="45"/>
        <end position="71"/>
    </location>
</feature>
<dbReference type="Pfam" id="PF01066">
    <property type="entry name" value="CDP-OH_P_transf"/>
    <property type="match status" value="1"/>
</dbReference>
<comment type="catalytic activity">
    <reaction evidence="18">
        <text>1-octadecanoyl-2-(5Z,8Z,11Z,14Z-eicosatetraenoyl)-sn-glycerol + CDP-choline = 1-octadecanoyl-2-(5Z,8Z,11Z,14Z-eicosatetraenoyl)-sn-glycero-3-phosphocholine + CMP + H(+)</text>
        <dbReference type="Rhea" id="RHEA:54344"/>
        <dbReference type="ChEBI" id="CHEBI:15378"/>
        <dbReference type="ChEBI" id="CHEBI:58779"/>
        <dbReference type="ChEBI" id="CHEBI:60377"/>
        <dbReference type="ChEBI" id="CHEBI:74965"/>
        <dbReference type="ChEBI" id="CHEBI:75728"/>
    </reaction>
    <physiologicalReaction direction="left-to-right" evidence="18">
        <dbReference type="Rhea" id="RHEA:54345"/>
    </physiologicalReaction>
</comment>
<dbReference type="Gene3D" id="1.20.120.1760">
    <property type="match status" value="1"/>
</dbReference>
<reference evidence="29" key="1">
    <citation type="submission" date="2019-02" db="EMBL/GenBank/DDBJ databases">
        <authorList>
            <person name="Vechtova P."/>
            <person name="Dzyuba B."/>
            <person name="Dzyuba V."/>
            <person name="Silveira A.N."/>
            <person name="Silveira R.V."/>
            <person name="Fussy Z."/>
            <person name="Grubhoffer L."/>
            <person name="Rodina M."/>
            <person name="Sterba J."/>
        </authorList>
    </citation>
    <scope>NUCLEOTIDE SEQUENCE</scope>
</reference>
<evidence type="ECO:0000256" key="4">
    <source>
        <dbReference type="ARBA" id="ARBA00005189"/>
    </source>
</evidence>
<dbReference type="InterPro" id="IPR014472">
    <property type="entry name" value="CHOPT"/>
</dbReference>
<evidence type="ECO:0000256" key="13">
    <source>
        <dbReference type="ARBA" id="ARBA00023098"/>
    </source>
</evidence>
<evidence type="ECO:0000256" key="10">
    <source>
        <dbReference type="ARBA" id="ARBA00022842"/>
    </source>
</evidence>
<evidence type="ECO:0000256" key="6">
    <source>
        <dbReference type="ARBA" id="ARBA00022516"/>
    </source>
</evidence>
<evidence type="ECO:0000256" key="20">
    <source>
        <dbReference type="ARBA" id="ARBA00036651"/>
    </source>
</evidence>
<dbReference type="EMBL" id="MK545267">
    <property type="protein sequence ID" value="QFF91314.1"/>
    <property type="molecule type" value="mRNA"/>
</dbReference>
<comment type="subcellular location">
    <subcellularLocation>
        <location evidence="3">Golgi apparatus membrane</location>
        <topology evidence="3">Multi-pass membrane protein</topology>
    </subcellularLocation>
</comment>
<dbReference type="GO" id="GO:0006646">
    <property type="term" value="P:phosphatidylethanolamine biosynthetic process"/>
    <property type="evidence" value="ECO:0007669"/>
    <property type="project" value="TreeGrafter"/>
</dbReference>
<keyword evidence="9" id="KW-0479">Metal-binding</keyword>
<keyword evidence="16" id="KW-0464">Manganese</keyword>
<keyword evidence="12" id="KW-0333">Golgi apparatus</keyword>
<keyword evidence="14 28" id="KW-0472">Membrane</keyword>
<evidence type="ECO:0000256" key="22">
    <source>
        <dbReference type="ARBA" id="ARBA00037890"/>
    </source>
</evidence>
<evidence type="ECO:0000256" key="25">
    <source>
        <dbReference type="ARBA" id="ARBA00041597"/>
    </source>
</evidence>
<dbReference type="GO" id="GO:0000139">
    <property type="term" value="C:Golgi membrane"/>
    <property type="evidence" value="ECO:0007669"/>
    <property type="project" value="UniProtKB-SubCell"/>
</dbReference>
<evidence type="ECO:0000256" key="1">
    <source>
        <dbReference type="ARBA" id="ARBA00001936"/>
    </source>
</evidence>
<evidence type="ECO:0000256" key="19">
    <source>
        <dbReference type="ARBA" id="ARBA00036100"/>
    </source>
</evidence>
<evidence type="ECO:0000256" key="11">
    <source>
        <dbReference type="ARBA" id="ARBA00022989"/>
    </source>
</evidence>
<dbReference type="PANTHER" id="PTHR10414:SF32">
    <property type="entry name" value="CHOLINEPHOSPHOTRANSFERASE 1"/>
    <property type="match status" value="1"/>
</dbReference>
<comment type="catalytic activity">
    <reaction evidence="26">
        <text>CDP-choline + a 1,2-diacyl-sn-glycerol = a 1,2-diacyl-sn-glycero-3-phosphocholine + CMP + H(+)</text>
        <dbReference type="Rhea" id="RHEA:32939"/>
        <dbReference type="ChEBI" id="CHEBI:15378"/>
        <dbReference type="ChEBI" id="CHEBI:17815"/>
        <dbReference type="ChEBI" id="CHEBI:57643"/>
        <dbReference type="ChEBI" id="CHEBI:58779"/>
        <dbReference type="ChEBI" id="CHEBI:60377"/>
        <dbReference type="EC" id="2.7.8.2"/>
    </reaction>
    <physiologicalReaction direction="left-to-right" evidence="26">
        <dbReference type="Rhea" id="RHEA:32940"/>
    </physiologicalReaction>
</comment>
<keyword evidence="6" id="KW-0444">Lipid biosynthesis</keyword>
<keyword evidence="10" id="KW-0460">Magnesium</keyword>
<dbReference type="GO" id="GO:0004307">
    <property type="term" value="F:ethanolaminephosphotransferase activity"/>
    <property type="evidence" value="ECO:0007669"/>
    <property type="project" value="TreeGrafter"/>
</dbReference>
<evidence type="ECO:0000256" key="15">
    <source>
        <dbReference type="ARBA" id="ARBA00023209"/>
    </source>
</evidence>
<keyword evidence="8 28" id="KW-0812">Transmembrane</keyword>
<feature type="transmembrane region" description="Helical" evidence="28">
    <location>
        <begin position="280"/>
        <end position="300"/>
    </location>
</feature>
<comment type="catalytic activity">
    <reaction evidence="19">
        <text>1-hexadecanoyl-2-(4Z,7Z,10Z,13Z,16Z,19Z-docosahexaenoyl)-sn-glycerol + CDP-choline = 1-hexadecanoyl-2-(4Z,7Z,10Z,13Z,16Z,19Z-docosahexaenoyl)-sn-glycero-3-phosphocholine + CMP + H(+)</text>
        <dbReference type="Rhea" id="RHEA:54332"/>
        <dbReference type="ChEBI" id="CHEBI:15378"/>
        <dbReference type="ChEBI" id="CHEBI:58779"/>
        <dbReference type="ChEBI" id="CHEBI:60377"/>
        <dbReference type="ChEBI" id="CHEBI:74963"/>
        <dbReference type="ChEBI" id="CHEBI:82949"/>
    </reaction>
    <physiologicalReaction direction="left-to-right" evidence="19">
        <dbReference type="Rhea" id="RHEA:54333"/>
    </physiologicalReaction>
</comment>
<keyword evidence="13" id="KW-0443">Lipid metabolism</keyword>
<comment type="catalytic activity">
    <reaction evidence="20">
        <text>1,2-dioctanoyl-sn-glycerol + CDP-choline = 1,2-dioctanoyl-sn-glycero-3-phosphocholine + CMP + H(+)</text>
        <dbReference type="Rhea" id="RHEA:54232"/>
        <dbReference type="ChEBI" id="CHEBI:15378"/>
        <dbReference type="ChEBI" id="CHEBI:58779"/>
        <dbReference type="ChEBI" id="CHEBI:60377"/>
        <dbReference type="ChEBI" id="CHEBI:76979"/>
        <dbReference type="ChEBI" id="CHEBI:78228"/>
    </reaction>
    <physiologicalReaction direction="left-to-right" evidence="20">
        <dbReference type="Rhea" id="RHEA:54233"/>
    </physiologicalReaction>
</comment>
<feature type="transmembrane region" description="Helical" evidence="28">
    <location>
        <begin position="335"/>
        <end position="356"/>
    </location>
</feature>
<dbReference type="GO" id="GO:0046872">
    <property type="term" value="F:metal ion binding"/>
    <property type="evidence" value="ECO:0007669"/>
    <property type="project" value="UniProtKB-KW"/>
</dbReference>
<keyword evidence="17" id="KW-1208">Phospholipid metabolism</keyword>
<dbReference type="GO" id="GO:0004142">
    <property type="term" value="F:diacylglycerol cholinephosphotransferase activity"/>
    <property type="evidence" value="ECO:0007669"/>
    <property type="project" value="UniProtKB-EC"/>
</dbReference>
<evidence type="ECO:0000256" key="23">
    <source>
        <dbReference type="ARBA" id="ARBA00038987"/>
    </source>
</evidence>
<comment type="similarity">
    <text evidence="5 27">Belongs to the CDP-alcohol phosphatidyltransferase class-I family.</text>
</comment>
<feature type="transmembrane region" description="Helical" evidence="28">
    <location>
        <begin position="177"/>
        <end position="199"/>
    </location>
</feature>
<dbReference type="FunFam" id="1.20.120.1760:FF:000002">
    <property type="entry name" value="Choline/ethanolamine phosphotransferase 1"/>
    <property type="match status" value="1"/>
</dbReference>
<evidence type="ECO:0000256" key="7">
    <source>
        <dbReference type="ARBA" id="ARBA00022679"/>
    </source>
</evidence>
<keyword evidence="11 28" id="KW-1133">Transmembrane helix</keyword>
<comment type="pathway">
    <text evidence="22">Phospholipid metabolism; phosphatidylcholine biosynthesis; phosphatidylcholine from phosphocholine: step 2/2.</text>
</comment>
<dbReference type="PIRSF" id="PIRSF015665">
    <property type="entry name" value="CHOPT"/>
    <property type="match status" value="1"/>
</dbReference>
<evidence type="ECO:0000256" key="3">
    <source>
        <dbReference type="ARBA" id="ARBA00004653"/>
    </source>
</evidence>
<dbReference type="PROSITE" id="PS00379">
    <property type="entry name" value="CDP_ALCOHOL_P_TRANSF"/>
    <property type="match status" value="1"/>
</dbReference>
<feature type="transmembrane region" description="Helical" evidence="28">
    <location>
        <begin position="250"/>
        <end position="268"/>
    </location>
</feature>
<evidence type="ECO:0000313" key="29">
    <source>
        <dbReference type="EMBL" id="QFF91314.1"/>
    </source>
</evidence>
<dbReference type="InterPro" id="IPR048254">
    <property type="entry name" value="CDP_ALCOHOL_P_TRANSF_CS"/>
</dbReference>
<proteinExistence type="evidence at transcript level"/>